<evidence type="ECO:0000256" key="1">
    <source>
        <dbReference type="ARBA" id="ARBA00004271"/>
    </source>
</evidence>
<dbReference type="Gene3D" id="2.60.120.10">
    <property type="entry name" value="Jelly Rolls"/>
    <property type="match status" value="1"/>
</dbReference>
<evidence type="ECO:0000256" key="6">
    <source>
        <dbReference type="ARBA" id="ARBA00023157"/>
    </source>
</evidence>
<gene>
    <name evidence="12" type="ORF">ZIOFF_046861</name>
</gene>
<evidence type="ECO:0000256" key="10">
    <source>
        <dbReference type="SAM" id="MobiDB-lite"/>
    </source>
</evidence>
<comment type="similarity">
    <text evidence="2">Belongs to the germin family.</text>
</comment>
<comment type="subcellular location">
    <subcellularLocation>
        <location evidence="1">Secreted</location>
        <location evidence="1">Extracellular space</location>
        <location evidence="1">Apoplast</location>
    </subcellularLocation>
</comment>
<dbReference type="EMBL" id="JACMSC010000013">
    <property type="protein sequence ID" value="KAG6491920.1"/>
    <property type="molecule type" value="Genomic_DNA"/>
</dbReference>
<dbReference type="InterPro" id="IPR014710">
    <property type="entry name" value="RmlC-like_jellyroll"/>
</dbReference>
<accession>A0A8J5G5D2</accession>
<dbReference type="SUPFAM" id="SSF51182">
    <property type="entry name" value="RmlC-like cupins"/>
    <property type="match status" value="1"/>
</dbReference>
<sequence length="367" mass="39976">MDGVKAEDFFAYGVDKPGNTINKPGSNVRVVNVNTIPGLNTLGISMARIDFSPRGLNPPHTHPHATEILTLLEGELYVGFVTSNIGQTNRLFTKILKKGDVFVFPQGLVHIQFNRGHTRAVAIAALNSQNPGTITIAMQFLAQKPPYMMKFLLRHSETTEEGPVTCFGEVHNPKRKAGNERLRNNALEGVAMDIEGFKDLEVGQIMNRPLKLLLVIKEEFREDGAGEGPLEGPGELVVREMEDVEVQQGAKEVGNQPYLLEGGESDEKSTWDGIKGIGLEVYLLERGEFPEARERAANVVELPLKRPLVSPPLPLVFRSPAASSVPTTECHSTPSSQGSVEPQPASVLLAATTGEEKIRFLAASVID</sequence>
<feature type="binding site" evidence="9">
    <location>
        <position position="62"/>
    </location>
    <ligand>
        <name>Mn(2+)</name>
        <dbReference type="ChEBI" id="CHEBI:29035"/>
    </ligand>
</feature>
<name>A0A8J5G5D2_ZINOF</name>
<keyword evidence="13" id="KW-1185">Reference proteome</keyword>
<feature type="region of interest" description="Disordered" evidence="10">
    <location>
        <begin position="324"/>
        <end position="343"/>
    </location>
</feature>
<feature type="binding site" evidence="9">
    <location>
        <position position="60"/>
    </location>
    <ligand>
        <name>Mn(2+)</name>
        <dbReference type="ChEBI" id="CHEBI:29035"/>
    </ligand>
</feature>
<dbReference type="GO" id="GO:0048046">
    <property type="term" value="C:apoplast"/>
    <property type="evidence" value="ECO:0007669"/>
    <property type="project" value="UniProtKB-SubCell"/>
</dbReference>
<dbReference type="SMART" id="SM00835">
    <property type="entry name" value="Cupin_1"/>
    <property type="match status" value="1"/>
</dbReference>
<evidence type="ECO:0000256" key="9">
    <source>
        <dbReference type="PIRSR" id="PIRSR601929-2"/>
    </source>
</evidence>
<reference evidence="12 13" key="1">
    <citation type="submission" date="2020-08" db="EMBL/GenBank/DDBJ databases">
        <title>Plant Genome Project.</title>
        <authorList>
            <person name="Zhang R.-G."/>
        </authorList>
    </citation>
    <scope>NUCLEOTIDE SEQUENCE [LARGE SCALE GENOMIC DNA]</scope>
    <source>
        <tissue evidence="12">Rhizome</tissue>
    </source>
</reference>
<dbReference type="InterPro" id="IPR001929">
    <property type="entry name" value="Germin"/>
</dbReference>
<evidence type="ECO:0000256" key="8">
    <source>
        <dbReference type="PIRSR" id="PIRSR601929-1"/>
    </source>
</evidence>
<keyword evidence="4" id="KW-0964">Secreted</keyword>
<dbReference type="Proteomes" id="UP000734854">
    <property type="component" value="Unassembled WGS sequence"/>
</dbReference>
<evidence type="ECO:0000313" key="12">
    <source>
        <dbReference type="EMBL" id="KAG6491920.1"/>
    </source>
</evidence>
<evidence type="ECO:0000256" key="5">
    <source>
        <dbReference type="ARBA" id="ARBA00022723"/>
    </source>
</evidence>
<dbReference type="InterPro" id="IPR006045">
    <property type="entry name" value="Cupin_1"/>
</dbReference>
<dbReference type="PROSITE" id="PS00725">
    <property type="entry name" value="GERMIN"/>
    <property type="match status" value="1"/>
</dbReference>
<feature type="binding site" evidence="8">
    <location>
        <position position="62"/>
    </location>
    <ligand>
        <name>oxalate</name>
        <dbReference type="ChEBI" id="CHEBI:30623"/>
    </ligand>
</feature>
<dbReference type="GO" id="GO:0030145">
    <property type="term" value="F:manganese ion binding"/>
    <property type="evidence" value="ECO:0007669"/>
    <property type="project" value="InterPro"/>
</dbReference>
<evidence type="ECO:0000256" key="2">
    <source>
        <dbReference type="ARBA" id="ARBA00007456"/>
    </source>
</evidence>
<evidence type="ECO:0000256" key="3">
    <source>
        <dbReference type="ARBA" id="ARBA00022523"/>
    </source>
</evidence>
<comment type="caution">
    <text evidence="12">The sequence shown here is derived from an EMBL/GenBank/DDBJ whole genome shotgun (WGS) entry which is preliminary data.</text>
</comment>
<feature type="binding site" evidence="9">
    <location>
        <position position="110"/>
    </location>
    <ligand>
        <name>Mn(2+)</name>
        <dbReference type="ChEBI" id="CHEBI:29035"/>
    </ligand>
</feature>
<feature type="binding site" evidence="8">
    <location>
        <position position="57"/>
    </location>
    <ligand>
        <name>oxalate</name>
        <dbReference type="ChEBI" id="CHEBI:30623"/>
    </ligand>
</feature>
<dbReference type="CDD" id="cd02241">
    <property type="entry name" value="cupin_OxOx"/>
    <property type="match status" value="1"/>
</dbReference>
<dbReference type="PRINTS" id="PR00325">
    <property type="entry name" value="GERMIN"/>
</dbReference>
<evidence type="ECO:0000259" key="11">
    <source>
        <dbReference type="SMART" id="SM00835"/>
    </source>
</evidence>
<proteinExistence type="inferred from homology"/>
<feature type="domain" description="Cupin type-1" evidence="11">
    <location>
        <begin position="12"/>
        <end position="161"/>
    </location>
</feature>
<keyword evidence="5 8" id="KW-0479">Metal-binding</keyword>
<organism evidence="12 13">
    <name type="scientific">Zingiber officinale</name>
    <name type="common">Ginger</name>
    <name type="synonym">Amomum zingiber</name>
    <dbReference type="NCBI Taxonomy" id="94328"/>
    <lineage>
        <taxon>Eukaryota</taxon>
        <taxon>Viridiplantae</taxon>
        <taxon>Streptophyta</taxon>
        <taxon>Embryophyta</taxon>
        <taxon>Tracheophyta</taxon>
        <taxon>Spermatophyta</taxon>
        <taxon>Magnoliopsida</taxon>
        <taxon>Liliopsida</taxon>
        <taxon>Zingiberales</taxon>
        <taxon>Zingiberaceae</taxon>
        <taxon>Zingiber</taxon>
    </lineage>
</organism>
<evidence type="ECO:0000313" key="13">
    <source>
        <dbReference type="Proteomes" id="UP000734854"/>
    </source>
</evidence>
<keyword evidence="6" id="KW-1015">Disulfide bond</keyword>
<feature type="binding site" evidence="8">
    <location>
        <position position="67"/>
    </location>
    <ligand>
        <name>oxalate</name>
        <dbReference type="ChEBI" id="CHEBI:30623"/>
    </ligand>
</feature>
<dbReference type="InterPro" id="IPR011051">
    <property type="entry name" value="RmlC_Cupin_sf"/>
</dbReference>
<dbReference type="AlphaFoldDB" id="A0A8J5G5D2"/>
<keyword evidence="7 8" id="KW-0464">Manganese</keyword>
<keyword evidence="3" id="KW-0052">Apoplast</keyword>
<dbReference type="InterPro" id="IPR019780">
    <property type="entry name" value="Germin_Mn-BS"/>
</dbReference>
<dbReference type="PANTHER" id="PTHR31238">
    <property type="entry name" value="GERMIN-LIKE PROTEIN SUBFAMILY 3 MEMBER 3"/>
    <property type="match status" value="1"/>
</dbReference>
<protein>
    <recommendedName>
        <fullName evidence="11">Cupin type-1 domain-containing protein</fullName>
    </recommendedName>
</protein>
<dbReference type="Pfam" id="PF00190">
    <property type="entry name" value="Cupin_1"/>
    <property type="match status" value="1"/>
</dbReference>
<evidence type="ECO:0000256" key="4">
    <source>
        <dbReference type="ARBA" id="ARBA00022525"/>
    </source>
</evidence>
<feature type="binding site" evidence="9">
    <location>
        <position position="67"/>
    </location>
    <ligand>
        <name>Mn(2+)</name>
        <dbReference type="ChEBI" id="CHEBI:29035"/>
    </ligand>
</feature>
<evidence type="ECO:0000256" key="7">
    <source>
        <dbReference type="ARBA" id="ARBA00023211"/>
    </source>
</evidence>
<feature type="compositionally biased region" description="Polar residues" evidence="10">
    <location>
        <begin position="324"/>
        <end position="340"/>
    </location>
</feature>